<evidence type="ECO:0000313" key="1">
    <source>
        <dbReference type="EMBL" id="KAJ0024423.1"/>
    </source>
</evidence>
<sequence length="110" mass="12233">MVLRQPASVIPAKRKTVLRMTFELILISLRRAFKHCKNVSSSKKKAKTPKANEGKKNGEVVPVHVLIVILMIMFVDYVLLSSSVVATAAEVVVEATAVMAPTVSRWCWRL</sequence>
<comment type="caution">
    <text evidence="1">The sequence shown here is derived from an EMBL/GenBank/DDBJ whole genome shotgun (WGS) entry which is preliminary data.</text>
</comment>
<protein>
    <submittedName>
        <fullName evidence="1">Uncharacterized protein</fullName>
    </submittedName>
</protein>
<proteinExistence type="predicted"/>
<dbReference type="EMBL" id="CM047745">
    <property type="protein sequence ID" value="KAJ0024423.1"/>
    <property type="molecule type" value="Genomic_DNA"/>
</dbReference>
<gene>
    <name evidence="1" type="ORF">Pint_08066</name>
</gene>
<evidence type="ECO:0000313" key="2">
    <source>
        <dbReference type="Proteomes" id="UP001163603"/>
    </source>
</evidence>
<reference evidence="2" key="1">
    <citation type="journal article" date="2023" name="G3 (Bethesda)">
        <title>Genome assembly and association tests identify interacting loci associated with vigor, precocity, and sex in interspecific pistachio rootstocks.</title>
        <authorList>
            <person name="Palmer W."/>
            <person name="Jacygrad E."/>
            <person name="Sagayaradj S."/>
            <person name="Cavanaugh K."/>
            <person name="Han R."/>
            <person name="Bertier L."/>
            <person name="Beede B."/>
            <person name="Kafkas S."/>
            <person name="Golino D."/>
            <person name="Preece J."/>
            <person name="Michelmore R."/>
        </authorList>
    </citation>
    <scope>NUCLEOTIDE SEQUENCE [LARGE SCALE GENOMIC DNA]</scope>
</reference>
<name>A0ACC0XVX0_9ROSI</name>
<accession>A0ACC0XVX0</accession>
<keyword evidence="2" id="KW-1185">Reference proteome</keyword>
<dbReference type="Proteomes" id="UP001163603">
    <property type="component" value="Chromosome 10"/>
</dbReference>
<organism evidence="1 2">
    <name type="scientific">Pistacia integerrima</name>
    <dbReference type="NCBI Taxonomy" id="434235"/>
    <lineage>
        <taxon>Eukaryota</taxon>
        <taxon>Viridiplantae</taxon>
        <taxon>Streptophyta</taxon>
        <taxon>Embryophyta</taxon>
        <taxon>Tracheophyta</taxon>
        <taxon>Spermatophyta</taxon>
        <taxon>Magnoliopsida</taxon>
        <taxon>eudicotyledons</taxon>
        <taxon>Gunneridae</taxon>
        <taxon>Pentapetalae</taxon>
        <taxon>rosids</taxon>
        <taxon>malvids</taxon>
        <taxon>Sapindales</taxon>
        <taxon>Anacardiaceae</taxon>
        <taxon>Pistacia</taxon>
    </lineage>
</organism>